<dbReference type="Pfam" id="PF00501">
    <property type="entry name" value="AMP-binding"/>
    <property type="match status" value="1"/>
</dbReference>
<sequence>MKASIGELIVGAAGRFGDKTALIFEGKTWSFREIEHASSKFAWHLQALGIKAGDTVALYSPNCPEWIISYYAVLRMGAIVNPLNLMLTPQEAAFAMGDCGAVAVVGTAEKIAALTPLLGQTRLRHTIAYEGANAKGALDFHGLLASARSDFQAPAIEPSQTSTVAYTSGTTGHPKGAVISHRAILMNTAMTATMHVRTASDTVVSALPLSHVYGNIVMNAAMAYGMTLVLHRTFDVERVLQSVQDHRATMLEGVPTMYMYMLNSPRLREFNMSSLTRCTVGGQTMPEAKMRQVEDAFGCPLIELWGMTELGGLGTTHSLYGSHRLGSIGIALPHLEARIAAPDDPHRAVASGEIGELQIRGAMTMREYLGRPEATKQALEPDGWLHTGDLARMDDEGYIYIVDRLKDMIITAGFNIYPAEIERVIAQRPDVAMVAVGSMADENKGELAKAYVVPRQGALLDLVALETHCREHLAAYKVPRAFQIVADLPKTSSGKILRRELHTLDER</sequence>
<dbReference type="SUPFAM" id="SSF56801">
    <property type="entry name" value="Acetyl-CoA synthetase-like"/>
    <property type="match status" value="1"/>
</dbReference>
<proteinExistence type="predicted"/>
<organism evidence="3 4">
    <name type="scientific">Noviherbaspirillum saxi</name>
    <dbReference type="NCBI Taxonomy" id="2320863"/>
    <lineage>
        <taxon>Bacteria</taxon>
        <taxon>Pseudomonadati</taxon>
        <taxon>Pseudomonadota</taxon>
        <taxon>Betaproteobacteria</taxon>
        <taxon>Burkholderiales</taxon>
        <taxon>Oxalobacteraceae</taxon>
        <taxon>Noviherbaspirillum</taxon>
    </lineage>
</organism>
<accession>A0A3A3FZN2</accession>
<dbReference type="InterPro" id="IPR020845">
    <property type="entry name" value="AMP-binding_CS"/>
</dbReference>
<dbReference type="Gene3D" id="3.40.50.12780">
    <property type="entry name" value="N-terminal domain of ligase-like"/>
    <property type="match status" value="1"/>
</dbReference>
<comment type="caution">
    <text evidence="3">The sequence shown here is derived from an EMBL/GenBank/DDBJ whole genome shotgun (WGS) entry which is preliminary data.</text>
</comment>
<dbReference type="Proteomes" id="UP000265955">
    <property type="component" value="Unassembled WGS sequence"/>
</dbReference>
<gene>
    <name evidence="3" type="ORF">D3871_28505</name>
</gene>
<dbReference type="PROSITE" id="PS00455">
    <property type="entry name" value="AMP_BINDING"/>
    <property type="match status" value="1"/>
</dbReference>
<dbReference type="OrthoDB" id="9766486at2"/>
<dbReference type="InterPro" id="IPR000873">
    <property type="entry name" value="AMP-dep_synth/lig_dom"/>
</dbReference>
<dbReference type="Pfam" id="PF13193">
    <property type="entry name" value="AMP-binding_C"/>
    <property type="match status" value="1"/>
</dbReference>
<dbReference type="EMBL" id="QYUO01000003">
    <property type="protein sequence ID" value="RJF92539.1"/>
    <property type="molecule type" value="Genomic_DNA"/>
</dbReference>
<evidence type="ECO:0000313" key="3">
    <source>
        <dbReference type="EMBL" id="RJF92539.1"/>
    </source>
</evidence>
<protein>
    <submittedName>
        <fullName evidence="3">Acyl-CoA synthase</fullName>
    </submittedName>
</protein>
<dbReference type="GO" id="GO:0016878">
    <property type="term" value="F:acid-thiol ligase activity"/>
    <property type="evidence" value="ECO:0007669"/>
    <property type="project" value="UniProtKB-ARBA"/>
</dbReference>
<dbReference type="AlphaFoldDB" id="A0A3A3FZN2"/>
<dbReference type="RefSeq" id="WP_119772465.1">
    <property type="nucleotide sequence ID" value="NZ_QYUO01000003.1"/>
</dbReference>
<dbReference type="Gene3D" id="3.30.300.30">
    <property type="match status" value="1"/>
</dbReference>
<feature type="domain" description="AMP-dependent synthetase/ligase" evidence="1">
    <location>
        <begin position="13"/>
        <end position="369"/>
    </location>
</feature>
<dbReference type="PANTHER" id="PTHR43767:SF1">
    <property type="entry name" value="NONRIBOSOMAL PEPTIDE SYNTHASE PES1 (EUROFUNG)-RELATED"/>
    <property type="match status" value="1"/>
</dbReference>
<dbReference type="InterPro" id="IPR025110">
    <property type="entry name" value="AMP-bd_C"/>
</dbReference>
<name>A0A3A3FZN2_9BURK</name>
<evidence type="ECO:0000259" key="2">
    <source>
        <dbReference type="Pfam" id="PF13193"/>
    </source>
</evidence>
<evidence type="ECO:0000313" key="4">
    <source>
        <dbReference type="Proteomes" id="UP000265955"/>
    </source>
</evidence>
<feature type="domain" description="AMP-binding enzyme C-terminal" evidence="2">
    <location>
        <begin position="420"/>
        <end position="495"/>
    </location>
</feature>
<dbReference type="InterPro" id="IPR042099">
    <property type="entry name" value="ANL_N_sf"/>
</dbReference>
<dbReference type="InterPro" id="IPR050237">
    <property type="entry name" value="ATP-dep_AMP-bd_enzyme"/>
</dbReference>
<reference evidence="4" key="1">
    <citation type="submission" date="2018-09" db="EMBL/GenBank/DDBJ databases">
        <authorList>
            <person name="Zhu H."/>
        </authorList>
    </citation>
    <scope>NUCLEOTIDE SEQUENCE [LARGE SCALE GENOMIC DNA]</scope>
    <source>
        <strain evidence="4">K1R23-30</strain>
    </source>
</reference>
<dbReference type="PANTHER" id="PTHR43767">
    <property type="entry name" value="LONG-CHAIN-FATTY-ACID--COA LIGASE"/>
    <property type="match status" value="1"/>
</dbReference>
<dbReference type="InterPro" id="IPR045851">
    <property type="entry name" value="AMP-bd_C_sf"/>
</dbReference>
<evidence type="ECO:0000259" key="1">
    <source>
        <dbReference type="Pfam" id="PF00501"/>
    </source>
</evidence>
<keyword evidence="4" id="KW-1185">Reference proteome</keyword>